<dbReference type="Gene3D" id="2.10.70.10">
    <property type="entry name" value="Complement Module, domain 1"/>
    <property type="match status" value="2"/>
</dbReference>
<feature type="domain" description="Sushi" evidence="6">
    <location>
        <begin position="42"/>
        <end position="95"/>
    </location>
</feature>
<keyword evidence="4" id="KW-0472">Membrane</keyword>
<feature type="compositionally biased region" description="Low complexity" evidence="3">
    <location>
        <begin position="431"/>
        <end position="516"/>
    </location>
</feature>
<feature type="domain" description="Sushi" evidence="6">
    <location>
        <begin position="96"/>
        <end position="150"/>
    </location>
</feature>
<comment type="caution">
    <text evidence="8">The sequence shown here is derived from an EMBL/GenBank/DDBJ whole genome shotgun (WGS) entry which is preliminary data.</text>
</comment>
<dbReference type="PROSITE" id="PS50923">
    <property type="entry name" value="SUSHI"/>
    <property type="match status" value="2"/>
</dbReference>
<dbReference type="SMART" id="SM00201">
    <property type="entry name" value="SO"/>
    <property type="match status" value="1"/>
</dbReference>
<name>A0AAN7V7P8_9COLE</name>
<organism evidence="8 9">
    <name type="scientific">Pyrocoelia pectoralis</name>
    <dbReference type="NCBI Taxonomy" id="417401"/>
    <lineage>
        <taxon>Eukaryota</taxon>
        <taxon>Metazoa</taxon>
        <taxon>Ecdysozoa</taxon>
        <taxon>Arthropoda</taxon>
        <taxon>Hexapoda</taxon>
        <taxon>Insecta</taxon>
        <taxon>Pterygota</taxon>
        <taxon>Neoptera</taxon>
        <taxon>Endopterygota</taxon>
        <taxon>Coleoptera</taxon>
        <taxon>Polyphaga</taxon>
        <taxon>Elateriformia</taxon>
        <taxon>Elateroidea</taxon>
        <taxon>Lampyridae</taxon>
        <taxon>Lampyrinae</taxon>
        <taxon>Pyrocoelia</taxon>
    </lineage>
</organism>
<dbReference type="SUPFAM" id="SSF90188">
    <property type="entry name" value="Somatomedin B domain"/>
    <property type="match status" value="1"/>
</dbReference>
<dbReference type="AlphaFoldDB" id="A0AAN7V7P8"/>
<feature type="region of interest" description="Disordered" evidence="3">
    <location>
        <begin position="429"/>
        <end position="516"/>
    </location>
</feature>
<keyword evidence="4" id="KW-1133">Transmembrane helix</keyword>
<evidence type="ECO:0000259" key="7">
    <source>
        <dbReference type="PROSITE" id="PS50958"/>
    </source>
</evidence>
<evidence type="ECO:0000259" key="5">
    <source>
        <dbReference type="PROSITE" id="PS50060"/>
    </source>
</evidence>
<dbReference type="PANTHER" id="PTHR23282:SF101">
    <property type="entry name" value="MAM DOMAIN-CONTAINING PROTEIN"/>
    <property type="match status" value="1"/>
</dbReference>
<dbReference type="EMBL" id="JAVRBK010000010">
    <property type="protein sequence ID" value="KAK5638374.1"/>
    <property type="molecule type" value="Genomic_DNA"/>
</dbReference>
<evidence type="ECO:0000259" key="6">
    <source>
        <dbReference type="PROSITE" id="PS50923"/>
    </source>
</evidence>
<dbReference type="SUPFAM" id="SSF49899">
    <property type="entry name" value="Concanavalin A-like lectins/glucanases"/>
    <property type="match status" value="1"/>
</dbReference>
<dbReference type="SUPFAM" id="SSF57535">
    <property type="entry name" value="Complement control module/SCR domain"/>
    <property type="match status" value="2"/>
</dbReference>
<dbReference type="GO" id="GO:0016020">
    <property type="term" value="C:membrane"/>
    <property type="evidence" value="ECO:0007669"/>
    <property type="project" value="InterPro"/>
</dbReference>
<keyword evidence="9" id="KW-1185">Reference proteome</keyword>
<evidence type="ECO:0000256" key="2">
    <source>
        <dbReference type="PROSITE-ProRule" id="PRU00302"/>
    </source>
</evidence>
<dbReference type="InterPro" id="IPR000998">
    <property type="entry name" value="MAM_dom"/>
</dbReference>
<keyword evidence="1" id="KW-1015">Disulfide bond</keyword>
<dbReference type="PROSITE" id="PS00524">
    <property type="entry name" value="SMB_1"/>
    <property type="match status" value="1"/>
</dbReference>
<dbReference type="InterPro" id="IPR001212">
    <property type="entry name" value="Somatomedin_B_dom"/>
</dbReference>
<evidence type="ECO:0000256" key="3">
    <source>
        <dbReference type="SAM" id="MobiDB-lite"/>
    </source>
</evidence>
<dbReference type="Pfam" id="PF01033">
    <property type="entry name" value="Somatomedin_B"/>
    <property type="match status" value="1"/>
</dbReference>
<proteinExistence type="predicted"/>
<dbReference type="Proteomes" id="UP001329430">
    <property type="component" value="Chromosome 10"/>
</dbReference>
<dbReference type="Pfam" id="PF00629">
    <property type="entry name" value="MAM"/>
    <property type="match status" value="1"/>
</dbReference>
<dbReference type="InterPro" id="IPR000436">
    <property type="entry name" value="Sushi_SCR_CCP_dom"/>
</dbReference>
<feature type="transmembrane region" description="Helical" evidence="4">
    <location>
        <begin position="590"/>
        <end position="611"/>
    </location>
</feature>
<dbReference type="InterPro" id="IPR051560">
    <property type="entry name" value="MAM_domain-containing"/>
</dbReference>
<protein>
    <submittedName>
        <fullName evidence="8">Uncharacterized protein</fullName>
    </submittedName>
</protein>
<dbReference type="Pfam" id="PF00084">
    <property type="entry name" value="Sushi"/>
    <property type="match status" value="2"/>
</dbReference>
<comment type="caution">
    <text evidence="2">Lacks conserved residue(s) required for the propagation of feature annotation.</text>
</comment>
<keyword evidence="2" id="KW-0768">Sushi</keyword>
<dbReference type="CDD" id="cd00033">
    <property type="entry name" value="CCP"/>
    <property type="match status" value="2"/>
</dbReference>
<dbReference type="InterPro" id="IPR035976">
    <property type="entry name" value="Sushi/SCR/CCP_sf"/>
</dbReference>
<dbReference type="CDD" id="cd06263">
    <property type="entry name" value="MAM"/>
    <property type="match status" value="1"/>
</dbReference>
<gene>
    <name evidence="8" type="ORF">RI129_012669</name>
</gene>
<dbReference type="InterPro" id="IPR013320">
    <property type="entry name" value="ConA-like_dom_sf"/>
</dbReference>
<dbReference type="PROSITE" id="PS50060">
    <property type="entry name" value="MAM_2"/>
    <property type="match status" value="1"/>
</dbReference>
<feature type="domain" description="MAM" evidence="5">
    <location>
        <begin position="157"/>
        <end position="327"/>
    </location>
</feature>
<accession>A0AAN7V7P8</accession>
<keyword evidence="4" id="KW-0812">Transmembrane</keyword>
<evidence type="ECO:0000256" key="4">
    <source>
        <dbReference type="SAM" id="Phobius"/>
    </source>
</evidence>
<evidence type="ECO:0000256" key="1">
    <source>
        <dbReference type="ARBA" id="ARBA00023157"/>
    </source>
</evidence>
<evidence type="ECO:0000313" key="9">
    <source>
        <dbReference type="Proteomes" id="UP001329430"/>
    </source>
</evidence>
<dbReference type="SMART" id="SM00137">
    <property type="entry name" value="MAM"/>
    <property type="match status" value="1"/>
</dbReference>
<dbReference type="SMART" id="SM00032">
    <property type="entry name" value="CCP"/>
    <property type="match status" value="2"/>
</dbReference>
<feature type="domain" description="SMB" evidence="7">
    <location>
        <begin position="344"/>
        <end position="385"/>
    </location>
</feature>
<dbReference type="InterPro" id="IPR036024">
    <property type="entry name" value="Somatomedin_B-like_dom_sf"/>
</dbReference>
<dbReference type="PROSITE" id="PS50958">
    <property type="entry name" value="SMB_2"/>
    <property type="match status" value="1"/>
</dbReference>
<dbReference type="Gene3D" id="2.60.120.200">
    <property type="match status" value="1"/>
</dbReference>
<dbReference type="Gene3D" id="4.10.410.20">
    <property type="match status" value="1"/>
</dbReference>
<evidence type="ECO:0000313" key="8">
    <source>
        <dbReference type="EMBL" id="KAK5638374.1"/>
    </source>
</evidence>
<sequence>MLHSKRFHLSVVILLKMKLNIFGVLLLSFIGLLEIIAVPKRSPCPTLKLKNGRVRYRQKNRFVKFTCNPGYIIAGERYSTCDNGQWDGLIPKCVRSSCTKVNPPANALIYPSHRGGVLNFFCKPGFVLRGFNATYCDGMNWDNKLPSCIESNTQPKLQCDFESEDLCGWNHDLRHDFDWKRKNFRTPSGHLGTGPSFDHTKGVDDGGYYMYIESSFRNENDTARLISPIFDPMNDTDICFEFYFHMYGSTTGQLRVYVKKESDDWKLEPEKAFFWKSGNHGEHWIRSRTFIGPIHEDFQFVIEGIRGASYYSDIAIDDINIITNCTVDDVSTERDFEYTWEDDDSQSCINRCDTYNSTYTCDCDENCIDNNRCCLDYIATCVLGTEEYSSTSYTSTIMDGKMTKRLSTRPYQTTIGAIITELTTEMVTERTVPQTTKPPTSTKQTTTPTTKTTTQRTTTRTTTRRLTTPKPTTTPLTKGTTIKRTSTAVPTTTTTTRTTTTTTAASTKPKTSTTKFVPTVPNVEKTKIPPRSTTNAPPLPIDEIITIPTLPNDIEEIFNFTPGISLITSNVNKNPLNKEVEEPLVGNRTIIIIGAIFAIILAVTVLVTIIVRRYRFIGCRLNKMKNSTSDSQSDVRFLTSDEILNFNLAYSDD</sequence>
<dbReference type="PANTHER" id="PTHR23282">
    <property type="entry name" value="APICAL ENDOSOMAL GLYCOPROTEIN PRECURSOR"/>
    <property type="match status" value="1"/>
</dbReference>
<reference evidence="8 9" key="1">
    <citation type="journal article" date="2024" name="Insects">
        <title>An Improved Chromosome-Level Genome Assembly of the Firefly Pyrocoelia pectoralis.</title>
        <authorList>
            <person name="Fu X."/>
            <person name="Meyer-Rochow V.B."/>
            <person name="Ballantyne L."/>
            <person name="Zhu X."/>
        </authorList>
    </citation>
    <scope>NUCLEOTIDE SEQUENCE [LARGE SCALE GENOMIC DNA]</scope>
    <source>
        <strain evidence="8">XCY_ONT2</strain>
    </source>
</reference>